<organism evidence="2 3">
    <name type="scientific">Pseudarcicella hirudinis</name>
    <dbReference type="NCBI Taxonomy" id="1079859"/>
    <lineage>
        <taxon>Bacteria</taxon>
        <taxon>Pseudomonadati</taxon>
        <taxon>Bacteroidota</taxon>
        <taxon>Cytophagia</taxon>
        <taxon>Cytophagales</taxon>
        <taxon>Flectobacillaceae</taxon>
        <taxon>Pseudarcicella</taxon>
    </lineage>
</organism>
<keyword evidence="3" id="KW-1185">Reference proteome</keyword>
<dbReference type="OrthoDB" id="9804150at2"/>
<dbReference type="SUPFAM" id="SSF69572">
    <property type="entry name" value="Activating enzymes of the ubiquitin-like proteins"/>
    <property type="match status" value="1"/>
</dbReference>
<dbReference type="EMBL" id="FOXH01000018">
    <property type="protein sequence ID" value="SFQ42829.1"/>
    <property type="molecule type" value="Genomic_DNA"/>
</dbReference>
<dbReference type="PANTHER" id="PTHR43267:SF1">
    <property type="entry name" value="TRNA THREONYLCARBAMOYLADENOSINE DEHYDRATASE"/>
    <property type="match status" value="1"/>
</dbReference>
<gene>
    <name evidence="2" type="ORF">SAMN04515674_11883</name>
</gene>
<reference evidence="2 3" key="1">
    <citation type="submission" date="2016-10" db="EMBL/GenBank/DDBJ databases">
        <authorList>
            <person name="de Groot N.N."/>
        </authorList>
    </citation>
    <scope>NUCLEOTIDE SEQUENCE [LARGE SCALE GENOMIC DNA]</scope>
    <source>
        <strain evidence="3">E92,LMG 26720,CCM 7988</strain>
    </source>
</reference>
<dbReference type="RefSeq" id="WP_092019443.1">
    <property type="nucleotide sequence ID" value="NZ_FOXH01000018.1"/>
</dbReference>
<evidence type="ECO:0000259" key="1">
    <source>
        <dbReference type="Pfam" id="PF00899"/>
    </source>
</evidence>
<dbReference type="InterPro" id="IPR045886">
    <property type="entry name" value="ThiF/MoeB/HesA"/>
</dbReference>
<proteinExistence type="predicted"/>
<dbReference type="CDD" id="cd00755">
    <property type="entry name" value="YgdL_like"/>
    <property type="match status" value="1"/>
</dbReference>
<dbReference type="Proteomes" id="UP000199306">
    <property type="component" value="Unassembled WGS sequence"/>
</dbReference>
<accession>A0A1I5YF49</accession>
<dbReference type="Pfam" id="PF00899">
    <property type="entry name" value="ThiF"/>
    <property type="match status" value="1"/>
</dbReference>
<dbReference type="GO" id="GO:0061503">
    <property type="term" value="F:tRNA threonylcarbamoyladenosine dehydratase"/>
    <property type="evidence" value="ECO:0007669"/>
    <property type="project" value="TreeGrafter"/>
</dbReference>
<dbReference type="Gene3D" id="3.40.50.720">
    <property type="entry name" value="NAD(P)-binding Rossmann-like Domain"/>
    <property type="match status" value="1"/>
</dbReference>
<protein>
    <submittedName>
        <fullName evidence="2">tRNA A37 threonylcarbamoyladenosine dehydratase</fullName>
    </submittedName>
</protein>
<dbReference type="InterPro" id="IPR000594">
    <property type="entry name" value="ThiF_NAD_FAD-bd"/>
</dbReference>
<sequence>MSDLAWLGRTKLLIGEERLQKLQNSHVLIIGLGGVGSFAAEFICRAGVGKMTIVDGDVVDPSNRNRQLPALSTTHGQPKADLMSERLLAINPDLKLNSIRKFLSPEASEEILSSDNFDYVMDCIDSVTPKLTLLVTAHKKGLKIVSSMGAGGKLDPTKIRTADLFATRECYLASLVRKRLRKLGISSGINAVYSTEKMIDESLMLTDGSNFKKSAYGTISYLPAAFGGACASVVIRDLLSYPIEMEKKLKALTLRENKQKKVNSRKS</sequence>
<name>A0A1I5YF49_9BACT</name>
<dbReference type="STRING" id="1079859.SAMN04515674_11883"/>
<evidence type="ECO:0000313" key="2">
    <source>
        <dbReference type="EMBL" id="SFQ42829.1"/>
    </source>
</evidence>
<dbReference type="AlphaFoldDB" id="A0A1I5YF49"/>
<dbReference type="PANTHER" id="PTHR43267">
    <property type="entry name" value="TRNA THREONYLCARBAMOYLADENOSINE DEHYDRATASE"/>
    <property type="match status" value="1"/>
</dbReference>
<evidence type="ECO:0000313" key="3">
    <source>
        <dbReference type="Proteomes" id="UP000199306"/>
    </source>
</evidence>
<dbReference type="GO" id="GO:0061504">
    <property type="term" value="P:cyclic threonylcarbamoyladenosine biosynthetic process"/>
    <property type="evidence" value="ECO:0007669"/>
    <property type="project" value="TreeGrafter"/>
</dbReference>
<feature type="domain" description="THIF-type NAD/FAD binding fold" evidence="1">
    <location>
        <begin position="13"/>
        <end position="262"/>
    </location>
</feature>
<dbReference type="GO" id="GO:0008641">
    <property type="term" value="F:ubiquitin-like modifier activating enzyme activity"/>
    <property type="evidence" value="ECO:0007669"/>
    <property type="project" value="InterPro"/>
</dbReference>
<dbReference type="InterPro" id="IPR035985">
    <property type="entry name" value="Ubiquitin-activating_enz"/>
</dbReference>